<reference evidence="2" key="1">
    <citation type="submission" date="2023-07" db="EMBL/GenBank/DDBJ databases">
        <title>The genome sequence of Rhodocytophaga aerolata KACC 12507.</title>
        <authorList>
            <person name="Zhang X."/>
        </authorList>
    </citation>
    <scope>NUCLEOTIDE SEQUENCE</scope>
    <source>
        <strain evidence="2">KACC 12507</strain>
    </source>
</reference>
<comment type="caution">
    <text evidence="2">The sequence shown here is derived from an EMBL/GenBank/DDBJ whole genome shotgun (WGS) entry which is preliminary data.</text>
</comment>
<dbReference type="Proteomes" id="UP001168528">
    <property type="component" value="Unassembled WGS sequence"/>
</dbReference>
<evidence type="ECO:0000256" key="1">
    <source>
        <dbReference type="SAM" id="Phobius"/>
    </source>
</evidence>
<feature type="transmembrane region" description="Helical" evidence="1">
    <location>
        <begin position="65"/>
        <end position="84"/>
    </location>
</feature>
<dbReference type="InterPro" id="IPR021279">
    <property type="entry name" value="DUF2721"/>
</dbReference>
<sequence length="142" mass="15978">MELTLNAPALLFPTVSLLLLAYTNRFLALATLIRNLHAQYKTEPTPHILAQINNLRRRVKLIRDMQVLGVFSLFLSALCMFLIFGENSLLAKYVFGSSLLALMASLSLSIAELYISIKALNIQLGDMEEDSVRQPWNKPDAR</sequence>
<evidence type="ECO:0000313" key="2">
    <source>
        <dbReference type="EMBL" id="MDO1447268.1"/>
    </source>
</evidence>
<protein>
    <submittedName>
        <fullName evidence="2">DUF2721 domain-containing protein</fullName>
    </submittedName>
</protein>
<dbReference type="EMBL" id="JAUKPO010000006">
    <property type="protein sequence ID" value="MDO1447268.1"/>
    <property type="molecule type" value="Genomic_DNA"/>
</dbReference>
<dbReference type="RefSeq" id="WP_302038068.1">
    <property type="nucleotide sequence ID" value="NZ_JAUKPO010000006.1"/>
</dbReference>
<proteinExistence type="predicted"/>
<keyword evidence="1" id="KW-0812">Transmembrane</keyword>
<evidence type="ECO:0000313" key="3">
    <source>
        <dbReference type="Proteomes" id="UP001168528"/>
    </source>
</evidence>
<feature type="transmembrane region" description="Helical" evidence="1">
    <location>
        <begin position="90"/>
        <end position="115"/>
    </location>
</feature>
<keyword evidence="3" id="KW-1185">Reference proteome</keyword>
<name>A0ABT8R7U7_9BACT</name>
<gene>
    <name evidence="2" type="ORF">Q0590_13440</name>
</gene>
<feature type="transmembrane region" description="Helical" evidence="1">
    <location>
        <begin position="12"/>
        <end position="33"/>
    </location>
</feature>
<dbReference type="Pfam" id="PF11026">
    <property type="entry name" value="DUF2721"/>
    <property type="match status" value="1"/>
</dbReference>
<organism evidence="2 3">
    <name type="scientific">Rhodocytophaga aerolata</name>
    <dbReference type="NCBI Taxonomy" id="455078"/>
    <lineage>
        <taxon>Bacteria</taxon>
        <taxon>Pseudomonadati</taxon>
        <taxon>Bacteroidota</taxon>
        <taxon>Cytophagia</taxon>
        <taxon>Cytophagales</taxon>
        <taxon>Rhodocytophagaceae</taxon>
        <taxon>Rhodocytophaga</taxon>
    </lineage>
</organism>
<accession>A0ABT8R7U7</accession>
<keyword evidence="1" id="KW-1133">Transmembrane helix</keyword>
<keyword evidence="1" id="KW-0472">Membrane</keyword>